<dbReference type="FunFam" id="3.30.70.270:FF:000020">
    <property type="entry name" value="Transposon Tf2-6 polyprotein-like Protein"/>
    <property type="match status" value="1"/>
</dbReference>
<dbReference type="InterPro" id="IPR043128">
    <property type="entry name" value="Rev_trsase/Diguanyl_cyclase"/>
</dbReference>
<dbReference type="InParanoid" id="A0A671UA44"/>
<evidence type="ECO:0000313" key="5">
    <source>
        <dbReference type="Ensembl" id="ENSSAUP00010010663.1"/>
    </source>
</evidence>
<dbReference type="OMA" id="NCITSEP"/>
<proteinExistence type="inferred from homology"/>
<dbReference type="EC" id="3.1.26.4" evidence="2"/>
<reference evidence="5" key="3">
    <citation type="submission" date="2025-09" db="UniProtKB">
        <authorList>
            <consortium name="Ensembl"/>
        </authorList>
    </citation>
    <scope>IDENTIFICATION</scope>
</reference>
<dbReference type="FunFam" id="3.10.20.370:FF:000001">
    <property type="entry name" value="Retrovirus-related Pol polyprotein from transposon 17.6-like protein"/>
    <property type="match status" value="1"/>
</dbReference>
<dbReference type="InterPro" id="IPR000477">
    <property type="entry name" value="RT_dom"/>
</dbReference>
<dbReference type="SUPFAM" id="SSF56672">
    <property type="entry name" value="DNA/RNA polymerases"/>
    <property type="match status" value="1"/>
</dbReference>
<dbReference type="Pfam" id="PF00078">
    <property type="entry name" value="RVT_1"/>
    <property type="match status" value="1"/>
</dbReference>
<sequence>MPFGLCNAPSTFQRLMQRMFGDQQCESLLLYLDDIIVFSSSVSQHVQRLEVVLDWLQREGLKVKLSKCSFFRREVGYLGHIISDQGVATDPAKIEAVAKWPRPSQVSELRSFLGFASYYRRFVEGFAKLASPLHKLVAKLAGTKSKKGSGQEFQAAWTLQCEESFEALKSKLTSAPVLAFADFSRPFILETDASHSGLGAVLSQEVEGGIRPIAYASRGLRPTEQNMVNYSSMKLEFVALKWAMTEKFHEYLLGHRCMVFTDNNPLSYLESAKLGAAEHRWAAQLAAFDFEIKYRSGRSNKNADALSRQPTSSLSWQGRSCPAPLSLLLSSQLLVPAWCPQPR</sequence>
<keyword evidence="6" id="KW-1185">Reference proteome</keyword>
<reference evidence="5" key="1">
    <citation type="submission" date="2021-04" db="EMBL/GenBank/DDBJ databases">
        <authorList>
            <consortium name="Wellcome Sanger Institute Data Sharing"/>
        </authorList>
    </citation>
    <scope>NUCLEOTIDE SEQUENCE [LARGE SCALE GENOMIC DNA]</scope>
</reference>
<evidence type="ECO:0000256" key="2">
    <source>
        <dbReference type="ARBA" id="ARBA00012180"/>
    </source>
</evidence>
<dbReference type="InterPro" id="IPR050951">
    <property type="entry name" value="Retrovirus_Pol_polyprotein"/>
</dbReference>
<dbReference type="CDD" id="cd09274">
    <property type="entry name" value="RNase_HI_RT_Ty3"/>
    <property type="match status" value="1"/>
</dbReference>
<keyword evidence="3" id="KW-0511">Multifunctional enzyme</keyword>
<dbReference type="Proteomes" id="UP000472265">
    <property type="component" value="Chromosome 3"/>
</dbReference>
<reference evidence="5" key="2">
    <citation type="submission" date="2025-08" db="UniProtKB">
        <authorList>
            <consortium name="Ensembl"/>
        </authorList>
    </citation>
    <scope>IDENTIFICATION</scope>
</reference>
<dbReference type="Pfam" id="PF17919">
    <property type="entry name" value="RT_RNaseH_2"/>
    <property type="match status" value="1"/>
</dbReference>
<dbReference type="Ensembl" id="ENSSAUT00010011319.1">
    <property type="protein sequence ID" value="ENSSAUP00010010663.1"/>
    <property type="gene ID" value="ENSSAUG00010005144.1"/>
</dbReference>
<dbReference type="PANTHER" id="PTHR37984">
    <property type="entry name" value="PROTEIN CBG26694"/>
    <property type="match status" value="1"/>
</dbReference>
<organism evidence="5 6">
    <name type="scientific">Sparus aurata</name>
    <name type="common">Gilthead sea bream</name>
    <dbReference type="NCBI Taxonomy" id="8175"/>
    <lineage>
        <taxon>Eukaryota</taxon>
        <taxon>Metazoa</taxon>
        <taxon>Chordata</taxon>
        <taxon>Craniata</taxon>
        <taxon>Vertebrata</taxon>
        <taxon>Euteleostomi</taxon>
        <taxon>Actinopterygii</taxon>
        <taxon>Neopterygii</taxon>
        <taxon>Teleostei</taxon>
        <taxon>Neoteleostei</taxon>
        <taxon>Acanthomorphata</taxon>
        <taxon>Eupercaria</taxon>
        <taxon>Spariformes</taxon>
        <taxon>Sparidae</taxon>
        <taxon>Sparus</taxon>
    </lineage>
</organism>
<comment type="similarity">
    <text evidence="1">Belongs to the beta type-B retroviral polymerase family. HERV class-II K(HML-2) pol subfamily.</text>
</comment>
<dbReference type="CDD" id="cd01647">
    <property type="entry name" value="RT_LTR"/>
    <property type="match status" value="1"/>
</dbReference>
<dbReference type="Gene3D" id="3.30.70.270">
    <property type="match status" value="2"/>
</dbReference>
<accession>A0A671UA44</accession>
<dbReference type="InterPro" id="IPR043502">
    <property type="entry name" value="DNA/RNA_pol_sf"/>
</dbReference>
<evidence type="ECO:0000313" key="6">
    <source>
        <dbReference type="Proteomes" id="UP000472265"/>
    </source>
</evidence>
<name>A0A671UA44_SPAAU</name>
<dbReference type="FunFam" id="3.30.70.270:FF:000003">
    <property type="entry name" value="Transposon Ty3-G Gag-Pol polyprotein"/>
    <property type="match status" value="1"/>
</dbReference>
<dbReference type="Gene3D" id="3.10.20.370">
    <property type="match status" value="1"/>
</dbReference>
<evidence type="ECO:0000256" key="1">
    <source>
        <dbReference type="ARBA" id="ARBA00010879"/>
    </source>
</evidence>
<dbReference type="GeneTree" id="ENSGT01100000263500"/>
<protein>
    <recommendedName>
        <fullName evidence="2">ribonuclease H</fullName>
        <ecNumber evidence="2">3.1.26.4</ecNumber>
    </recommendedName>
</protein>
<dbReference type="PROSITE" id="PS50878">
    <property type="entry name" value="RT_POL"/>
    <property type="match status" value="1"/>
</dbReference>
<dbReference type="PANTHER" id="PTHR37984:SF5">
    <property type="entry name" value="PROTEIN NYNRIN-LIKE"/>
    <property type="match status" value="1"/>
</dbReference>
<evidence type="ECO:0000259" key="4">
    <source>
        <dbReference type="PROSITE" id="PS50878"/>
    </source>
</evidence>
<dbReference type="GO" id="GO:0004523">
    <property type="term" value="F:RNA-DNA hybrid ribonuclease activity"/>
    <property type="evidence" value="ECO:0007669"/>
    <property type="project" value="UniProtKB-EC"/>
</dbReference>
<evidence type="ECO:0000256" key="3">
    <source>
        <dbReference type="ARBA" id="ARBA00023268"/>
    </source>
</evidence>
<dbReference type="InterPro" id="IPR041577">
    <property type="entry name" value="RT_RNaseH_2"/>
</dbReference>
<feature type="domain" description="Reverse transcriptase" evidence="4">
    <location>
        <begin position="1"/>
        <end position="82"/>
    </location>
</feature>
<dbReference type="AlphaFoldDB" id="A0A671UA44"/>